<organism evidence="1 2">
    <name type="scientific">Methanococcus vannielii (strain ATCC 35089 / DSM 1224 / JCM 13029 / OCM 148 / SB)</name>
    <dbReference type="NCBI Taxonomy" id="406327"/>
    <lineage>
        <taxon>Archaea</taxon>
        <taxon>Methanobacteriati</taxon>
        <taxon>Methanobacteriota</taxon>
        <taxon>Methanomada group</taxon>
        <taxon>Methanococci</taxon>
        <taxon>Methanococcales</taxon>
        <taxon>Methanococcaceae</taxon>
        <taxon>Methanococcus</taxon>
    </lineage>
</organism>
<dbReference type="KEGG" id="mvn:Mevan_0304"/>
<dbReference type="OrthoDB" id="59271at2157"/>
<accession>A6UNZ1</accession>
<dbReference type="RefSeq" id="WP_011972116.1">
    <property type="nucleotide sequence ID" value="NC_009634.1"/>
</dbReference>
<dbReference type="HOGENOM" id="CLU_200895_2_0_2"/>
<dbReference type="AlphaFoldDB" id="A6UNZ1"/>
<dbReference type="EMBL" id="CP000742">
    <property type="protein sequence ID" value="ABR54213.1"/>
    <property type="molecule type" value="Genomic_DNA"/>
</dbReference>
<dbReference type="GeneID" id="5326126"/>
<evidence type="ECO:0000313" key="2">
    <source>
        <dbReference type="Proteomes" id="UP000001107"/>
    </source>
</evidence>
<proteinExistence type="predicted"/>
<sequence>MCESTVYLDDGTVIMADVMKIVVNGDNLEFYDILNNKKEIRGKFTLLDLEGHKLIVKEI</sequence>
<gene>
    <name evidence="1" type="ordered locus">Mevan_0304</name>
</gene>
<evidence type="ECO:0000313" key="1">
    <source>
        <dbReference type="EMBL" id="ABR54213.1"/>
    </source>
</evidence>
<evidence type="ECO:0008006" key="3">
    <source>
        <dbReference type="Google" id="ProtNLM"/>
    </source>
</evidence>
<dbReference type="Proteomes" id="UP000001107">
    <property type="component" value="Chromosome"/>
</dbReference>
<name>A6UNZ1_METVS</name>
<dbReference type="InterPro" id="IPR019300">
    <property type="entry name" value="CooT"/>
</dbReference>
<protein>
    <recommendedName>
        <fullName evidence="3">RNA-binding protein</fullName>
    </recommendedName>
</protein>
<dbReference type="eggNOG" id="arCOG04856">
    <property type="taxonomic scope" value="Archaea"/>
</dbReference>
<reference evidence="1" key="1">
    <citation type="submission" date="2007-06" db="EMBL/GenBank/DDBJ databases">
        <title>Complete sequence of Methanococcus vannielii SB.</title>
        <authorList>
            <consortium name="US DOE Joint Genome Institute"/>
            <person name="Copeland A."/>
            <person name="Lucas S."/>
            <person name="Lapidus A."/>
            <person name="Barry K."/>
            <person name="Glavina del Rio T."/>
            <person name="Dalin E."/>
            <person name="Tice H."/>
            <person name="Pitluck S."/>
            <person name="Chain P."/>
            <person name="Malfatti S."/>
            <person name="Shin M."/>
            <person name="Vergez L."/>
            <person name="Schmutz J."/>
            <person name="Larimer F."/>
            <person name="Land M."/>
            <person name="Hauser L."/>
            <person name="Kyrpides N."/>
            <person name="Anderson I."/>
            <person name="Sieprawska-Lupa M."/>
            <person name="Whitman W.B."/>
            <person name="Richardson P."/>
        </authorList>
    </citation>
    <scope>NUCLEOTIDE SEQUENCE [LARGE SCALE GENOMIC DNA]</scope>
    <source>
        <strain evidence="1">SB</strain>
    </source>
</reference>
<keyword evidence="2" id="KW-1185">Reference proteome</keyword>
<dbReference type="STRING" id="406327.Mevan_0304"/>
<dbReference type="Pfam" id="PF10133">
    <property type="entry name" value="CooT"/>
    <property type="match status" value="1"/>
</dbReference>